<dbReference type="PANTHER" id="PTHR31528">
    <property type="entry name" value="4-AMINO-5-HYDROXYMETHYL-2-METHYLPYRIMIDINE PHOSPHATE SYNTHASE THI11-RELATED"/>
    <property type="match status" value="1"/>
</dbReference>
<keyword evidence="8" id="KW-0784">Thiamine biosynthesis</keyword>
<comment type="function">
    <text evidence="1">Responsible for the formation of the pyrimidine heterocycle in the thiamine biosynthesis pathway. Catalyzes the formation of hydroxymethylpyrimidine phosphate (HMP-P) from histidine and pyridoxal phosphate (PLP). The protein uses PLP and the active site histidine to form HMP-P, generating an inactive enzyme. The enzyme can only undergo a single turnover, which suggests it is a suicide enzyme.</text>
</comment>
<dbReference type="InterPro" id="IPR027939">
    <property type="entry name" value="NMT1/THI5"/>
</dbReference>
<comment type="similarity">
    <text evidence="3">Belongs to the NMT1/THI5 family.</text>
</comment>
<dbReference type="Pfam" id="PF09084">
    <property type="entry name" value="NMT1"/>
    <property type="match status" value="1"/>
</dbReference>
<evidence type="ECO:0000256" key="4">
    <source>
        <dbReference type="ARBA" id="ARBA00011738"/>
    </source>
</evidence>
<evidence type="ECO:0000313" key="14">
    <source>
        <dbReference type="EMBL" id="GFJ89777.1"/>
    </source>
</evidence>
<organism evidence="14 15">
    <name type="scientific">Phytohabitans rumicis</name>
    <dbReference type="NCBI Taxonomy" id="1076125"/>
    <lineage>
        <taxon>Bacteria</taxon>
        <taxon>Bacillati</taxon>
        <taxon>Actinomycetota</taxon>
        <taxon>Actinomycetes</taxon>
        <taxon>Micromonosporales</taxon>
        <taxon>Micromonosporaceae</taxon>
    </lineage>
</organism>
<dbReference type="AlphaFoldDB" id="A0A6V8L705"/>
<evidence type="ECO:0000256" key="1">
    <source>
        <dbReference type="ARBA" id="ARBA00003469"/>
    </source>
</evidence>
<evidence type="ECO:0000256" key="2">
    <source>
        <dbReference type="ARBA" id="ARBA00004948"/>
    </source>
</evidence>
<evidence type="ECO:0000256" key="12">
    <source>
        <dbReference type="SAM" id="SignalP"/>
    </source>
</evidence>
<evidence type="ECO:0000256" key="11">
    <source>
        <dbReference type="ARBA" id="ARBA00048179"/>
    </source>
</evidence>
<keyword evidence="15" id="KW-1185">Reference proteome</keyword>
<feature type="domain" description="SsuA/THI5-like" evidence="13">
    <location>
        <begin position="54"/>
        <end position="265"/>
    </location>
</feature>
<gene>
    <name evidence="14" type="ORF">Prum_034190</name>
</gene>
<comment type="pathway">
    <text evidence="2">Cofactor biosynthesis; thiamine diphosphate biosynthesis.</text>
</comment>
<comment type="subunit">
    <text evidence="4">Homodimer.</text>
</comment>
<dbReference type="Gene3D" id="3.40.190.10">
    <property type="entry name" value="Periplasmic binding protein-like II"/>
    <property type="match status" value="2"/>
</dbReference>
<evidence type="ECO:0000256" key="9">
    <source>
        <dbReference type="ARBA" id="ARBA00023004"/>
    </source>
</evidence>
<evidence type="ECO:0000256" key="10">
    <source>
        <dbReference type="ARBA" id="ARBA00033171"/>
    </source>
</evidence>
<feature type="signal peptide" evidence="12">
    <location>
        <begin position="1"/>
        <end position="17"/>
    </location>
</feature>
<proteinExistence type="inferred from homology"/>
<dbReference type="Proteomes" id="UP000482960">
    <property type="component" value="Unassembled WGS sequence"/>
</dbReference>
<dbReference type="PROSITE" id="PS51257">
    <property type="entry name" value="PROKAR_LIPOPROTEIN"/>
    <property type="match status" value="1"/>
</dbReference>
<dbReference type="PANTHER" id="PTHR31528:SF1">
    <property type="entry name" value="4-AMINO-5-HYDROXYMETHYL-2-METHYLPYRIMIDINE PHOSPHATE SYNTHASE THI11-RELATED"/>
    <property type="match status" value="1"/>
</dbReference>
<dbReference type="InterPro" id="IPR015168">
    <property type="entry name" value="SsuA/THI5"/>
</dbReference>
<keyword evidence="7" id="KW-0663">Pyridoxal phosphate</keyword>
<evidence type="ECO:0000256" key="6">
    <source>
        <dbReference type="ARBA" id="ARBA00022723"/>
    </source>
</evidence>
<reference evidence="14 15" key="1">
    <citation type="submission" date="2020-03" db="EMBL/GenBank/DDBJ databases">
        <title>Whole genome shotgun sequence of Phytohabitans rumicis NBRC 108638.</title>
        <authorList>
            <person name="Komaki H."/>
            <person name="Tamura T."/>
        </authorList>
    </citation>
    <scope>NUCLEOTIDE SEQUENCE [LARGE SCALE GENOMIC DNA]</scope>
    <source>
        <strain evidence="14 15">NBRC 108638</strain>
    </source>
</reference>
<dbReference type="GO" id="GO:0016740">
    <property type="term" value="F:transferase activity"/>
    <property type="evidence" value="ECO:0007669"/>
    <property type="project" value="UniProtKB-KW"/>
</dbReference>
<name>A0A6V8L705_9ACTN</name>
<evidence type="ECO:0000256" key="3">
    <source>
        <dbReference type="ARBA" id="ARBA00009406"/>
    </source>
</evidence>
<keyword evidence="12" id="KW-0732">Signal</keyword>
<comment type="caution">
    <text evidence="14">The sequence shown here is derived from an EMBL/GenBank/DDBJ whole genome shotgun (WGS) entry which is preliminary data.</text>
</comment>
<dbReference type="GO" id="GO:0009228">
    <property type="term" value="P:thiamine biosynthetic process"/>
    <property type="evidence" value="ECO:0007669"/>
    <property type="project" value="UniProtKB-KW"/>
</dbReference>
<evidence type="ECO:0000256" key="7">
    <source>
        <dbReference type="ARBA" id="ARBA00022898"/>
    </source>
</evidence>
<accession>A0A6V8L705</accession>
<evidence type="ECO:0000256" key="5">
    <source>
        <dbReference type="ARBA" id="ARBA00022679"/>
    </source>
</evidence>
<dbReference type="SUPFAM" id="SSF53850">
    <property type="entry name" value="Periplasmic binding protein-like II"/>
    <property type="match status" value="1"/>
</dbReference>
<evidence type="ECO:0000313" key="15">
    <source>
        <dbReference type="Proteomes" id="UP000482960"/>
    </source>
</evidence>
<feature type="chain" id="PRO_5038400234" description="Thiamine pyrimidine synthase" evidence="12">
    <location>
        <begin position="18"/>
        <end position="337"/>
    </location>
</feature>
<dbReference type="GO" id="GO:0046872">
    <property type="term" value="F:metal ion binding"/>
    <property type="evidence" value="ECO:0007669"/>
    <property type="project" value="UniProtKB-KW"/>
</dbReference>
<evidence type="ECO:0000256" key="8">
    <source>
        <dbReference type="ARBA" id="ARBA00022977"/>
    </source>
</evidence>
<protein>
    <recommendedName>
        <fullName evidence="10">Thiamine pyrimidine synthase</fullName>
    </recommendedName>
</protein>
<keyword evidence="9" id="KW-0408">Iron</keyword>
<dbReference type="RefSeq" id="WP_173077302.1">
    <property type="nucleotide sequence ID" value="NZ_BAABJB010000007.1"/>
</dbReference>
<evidence type="ECO:0000259" key="13">
    <source>
        <dbReference type="Pfam" id="PF09084"/>
    </source>
</evidence>
<sequence>MSIKRVTAAAVMVLALAVGCGKDSSESDQPTADATGSEKVTYLTGVSVQGREAYVYVGKEKGFFQEAGFDVDVKPGNGTNQNLQLLQSGQADFAIVDITAALIEYGKGTFTDFTVVSAIHQRNLACLMVLEGSGIAKPQDLAGKRIAYIPGGVVKTLFDAYASKAGVDGSKIQWVNVPAQQMGQNLAAGSIDAATQFVVGTPGIEAAAKGRKAVVLPFSDFLPDLYGNGLAVSAKSAKDDPDRIRRFNQAMLKGLAYAIDNPAEAGQIYAKYQKIQPQPVAAAEVTLMAPYVKGGAVVGALDLDRVTKNIAVVKDAGVIPTAVKPEDVVSFDLAPKA</sequence>
<keyword evidence="6" id="KW-0479">Metal-binding</keyword>
<reference evidence="14 15" key="2">
    <citation type="submission" date="2020-03" db="EMBL/GenBank/DDBJ databases">
        <authorList>
            <person name="Ichikawa N."/>
            <person name="Kimura A."/>
            <person name="Kitahashi Y."/>
            <person name="Uohara A."/>
        </authorList>
    </citation>
    <scope>NUCLEOTIDE SEQUENCE [LARGE SCALE GENOMIC DNA]</scope>
    <source>
        <strain evidence="14 15">NBRC 108638</strain>
    </source>
</reference>
<dbReference type="EMBL" id="BLPG01000001">
    <property type="protein sequence ID" value="GFJ89777.1"/>
    <property type="molecule type" value="Genomic_DNA"/>
</dbReference>
<keyword evidence="5" id="KW-0808">Transferase</keyword>
<comment type="catalytic activity">
    <reaction evidence="11">
        <text>N(6)-(pyridoxal phosphate)-L-lysyl-[4-amino-5-hydroxymethyl-2-methylpyrimidine phosphate synthase] + L-histidyl-[4-amino-5-hydroxymethyl-2-methylpyrimidine phosphate synthase] + 2 Fe(3+) + 4 H2O = L-lysyl-[4-amino-5-hydroxymethyl-2-methylpyrimidine phosphate synthase] + (2S)-2-amino-5-hydroxy-4-oxopentanoyl-[4-amino-5-hydroxymethyl-2-methylpyrimidine phosphate synthase] + 4-amino-2-methyl-5-(phosphooxymethyl)pyrimidine + 3-oxopropanoate + 2 Fe(2+) + 2 H(+)</text>
        <dbReference type="Rhea" id="RHEA:65756"/>
        <dbReference type="Rhea" id="RHEA-COMP:16892"/>
        <dbReference type="Rhea" id="RHEA-COMP:16893"/>
        <dbReference type="Rhea" id="RHEA-COMP:16894"/>
        <dbReference type="Rhea" id="RHEA-COMP:16895"/>
        <dbReference type="ChEBI" id="CHEBI:15377"/>
        <dbReference type="ChEBI" id="CHEBI:15378"/>
        <dbReference type="ChEBI" id="CHEBI:29033"/>
        <dbReference type="ChEBI" id="CHEBI:29034"/>
        <dbReference type="ChEBI" id="CHEBI:29969"/>
        <dbReference type="ChEBI" id="CHEBI:29979"/>
        <dbReference type="ChEBI" id="CHEBI:33190"/>
        <dbReference type="ChEBI" id="CHEBI:58354"/>
        <dbReference type="ChEBI" id="CHEBI:143915"/>
        <dbReference type="ChEBI" id="CHEBI:157692"/>
    </reaction>
    <physiologicalReaction direction="left-to-right" evidence="11">
        <dbReference type="Rhea" id="RHEA:65757"/>
    </physiologicalReaction>
</comment>